<keyword evidence="11" id="KW-1185">Reference proteome</keyword>
<dbReference type="Gene3D" id="3.40.50.1010">
    <property type="entry name" value="5'-nuclease"/>
    <property type="match status" value="1"/>
</dbReference>
<evidence type="ECO:0000256" key="2">
    <source>
        <dbReference type="ARBA" id="ARBA00022649"/>
    </source>
</evidence>
<dbReference type="InterPro" id="IPR029060">
    <property type="entry name" value="PIN-like_dom_sf"/>
</dbReference>
<dbReference type="InterPro" id="IPR050556">
    <property type="entry name" value="Type_II_TA_system_RNase"/>
</dbReference>
<reference evidence="11" key="1">
    <citation type="journal article" date="2019" name="Int. J. Syst. Evol. Microbiol.">
        <title>The Global Catalogue of Microorganisms (GCM) 10K type strain sequencing project: providing services to taxonomists for standard genome sequencing and annotation.</title>
        <authorList>
            <consortium name="The Broad Institute Genomics Platform"/>
            <consortium name="The Broad Institute Genome Sequencing Center for Infectious Disease"/>
            <person name="Wu L."/>
            <person name="Ma J."/>
        </authorList>
    </citation>
    <scope>NUCLEOTIDE SEQUENCE [LARGE SCALE GENOMIC DNA]</scope>
    <source>
        <strain evidence="11">CGMCC 1.10759</strain>
    </source>
</reference>
<name>A0ABV8SPN7_9GAMM</name>
<gene>
    <name evidence="8" type="primary">vapC</name>
    <name evidence="10" type="ORF">ACFPN2_09380</name>
</gene>
<dbReference type="PANTHER" id="PTHR33653">
    <property type="entry name" value="RIBONUCLEASE VAPC2"/>
    <property type="match status" value="1"/>
</dbReference>
<keyword evidence="6 8" id="KW-0460">Magnesium</keyword>
<dbReference type="SUPFAM" id="SSF88723">
    <property type="entry name" value="PIN domain-like"/>
    <property type="match status" value="1"/>
</dbReference>
<comment type="caution">
    <text evidence="10">The sequence shown here is derived from an EMBL/GenBank/DDBJ whole genome shotgun (WGS) entry which is preliminary data.</text>
</comment>
<keyword evidence="8" id="KW-0800">Toxin</keyword>
<dbReference type="PANTHER" id="PTHR33653:SF1">
    <property type="entry name" value="RIBONUCLEASE VAPC2"/>
    <property type="match status" value="1"/>
</dbReference>
<dbReference type="CDD" id="cd18745">
    <property type="entry name" value="PIN_VapC4-5_FitB-like"/>
    <property type="match status" value="1"/>
</dbReference>
<evidence type="ECO:0000256" key="3">
    <source>
        <dbReference type="ARBA" id="ARBA00022722"/>
    </source>
</evidence>
<dbReference type="RefSeq" id="WP_380596347.1">
    <property type="nucleotide sequence ID" value="NZ_JBHSDU010000003.1"/>
</dbReference>
<dbReference type="Pfam" id="PF01850">
    <property type="entry name" value="PIN"/>
    <property type="match status" value="1"/>
</dbReference>
<evidence type="ECO:0000256" key="8">
    <source>
        <dbReference type="HAMAP-Rule" id="MF_00265"/>
    </source>
</evidence>
<feature type="binding site" evidence="8">
    <location>
        <position position="95"/>
    </location>
    <ligand>
        <name>Mg(2+)</name>
        <dbReference type="ChEBI" id="CHEBI:18420"/>
    </ligand>
</feature>
<accession>A0ABV8SPN7</accession>
<protein>
    <recommendedName>
        <fullName evidence="8">Ribonuclease VapC</fullName>
        <shortName evidence="8">RNase VapC</shortName>
        <ecNumber evidence="8">3.1.-.-</ecNumber>
    </recommendedName>
    <alternativeName>
        <fullName evidence="8">Toxin VapC</fullName>
    </alternativeName>
</protein>
<dbReference type="EMBL" id="JBHSDU010000003">
    <property type="protein sequence ID" value="MFC4309290.1"/>
    <property type="molecule type" value="Genomic_DNA"/>
</dbReference>
<evidence type="ECO:0000256" key="4">
    <source>
        <dbReference type="ARBA" id="ARBA00022723"/>
    </source>
</evidence>
<keyword evidence="3 8" id="KW-0540">Nuclease</keyword>
<dbReference type="Proteomes" id="UP001595904">
    <property type="component" value="Unassembled WGS sequence"/>
</dbReference>
<proteinExistence type="inferred from homology"/>
<dbReference type="EC" id="3.1.-.-" evidence="8"/>
<comment type="function">
    <text evidence="8">Toxic component of a toxin-antitoxin (TA) system. An RNase.</text>
</comment>
<organism evidence="10 11">
    <name type="scientific">Steroidobacter flavus</name>
    <dbReference type="NCBI Taxonomy" id="1842136"/>
    <lineage>
        <taxon>Bacteria</taxon>
        <taxon>Pseudomonadati</taxon>
        <taxon>Pseudomonadota</taxon>
        <taxon>Gammaproteobacteria</taxon>
        <taxon>Steroidobacterales</taxon>
        <taxon>Steroidobacteraceae</taxon>
        <taxon>Steroidobacter</taxon>
    </lineage>
</organism>
<dbReference type="HAMAP" id="MF_00265">
    <property type="entry name" value="VapC_Nob1"/>
    <property type="match status" value="1"/>
</dbReference>
<feature type="binding site" evidence="8">
    <location>
        <position position="3"/>
    </location>
    <ligand>
        <name>Mg(2+)</name>
        <dbReference type="ChEBI" id="CHEBI:18420"/>
    </ligand>
</feature>
<evidence type="ECO:0000259" key="9">
    <source>
        <dbReference type="Pfam" id="PF01850"/>
    </source>
</evidence>
<comment type="similarity">
    <text evidence="7 8">Belongs to the PINc/VapC protein family.</text>
</comment>
<comment type="cofactor">
    <cofactor evidence="1 8">
        <name>Mg(2+)</name>
        <dbReference type="ChEBI" id="CHEBI:18420"/>
    </cofactor>
</comment>
<keyword evidence="2 8" id="KW-1277">Toxin-antitoxin system</keyword>
<keyword evidence="5 8" id="KW-0378">Hydrolase</keyword>
<dbReference type="InterPro" id="IPR002716">
    <property type="entry name" value="PIN_dom"/>
</dbReference>
<keyword evidence="4 8" id="KW-0479">Metal-binding</keyword>
<evidence type="ECO:0000256" key="6">
    <source>
        <dbReference type="ARBA" id="ARBA00022842"/>
    </source>
</evidence>
<evidence type="ECO:0000313" key="11">
    <source>
        <dbReference type="Proteomes" id="UP001595904"/>
    </source>
</evidence>
<feature type="domain" description="PIN" evidence="9">
    <location>
        <begin position="1"/>
        <end position="122"/>
    </location>
</feature>
<dbReference type="InterPro" id="IPR022907">
    <property type="entry name" value="VapC_family"/>
</dbReference>
<evidence type="ECO:0000256" key="1">
    <source>
        <dbReference type="ARBA" id="ARBA00001946"/>
    </source>
</evidence>
<sequence length="133" mass="14610">MLDTDICIALIKRQPRELIGRLQRHKPGDVAISSITLGELSFGVAKSSQPEKNQSALEQFLLPLEVLAFDDIAATCYGHVRASLERAGTPIGPLDTLIASHALSINATVVTNNVREFSRVTKLRVENWMESAR</sequence>
<evidence type="ECO:0000256" key="5">
    <source>
        <dbReference type="ARBA" id="ARBA00022801"/>
    </source>
</evidence>
<evidence type="ECO:0000256" key="7">
    <source>
        <dbReference type="ARBA" id="ARBA00038093"/>
    </source>
</evidence>
<evidence type="ECO:0000313" key="10">
    <source>
        <dbReference type="EMBL" id="MFC4309290.1"/>
    </source>
</evidence>